<proteinExistence type="predicted"/>
<dbReference type="RefSeq" id="WP_181409640.1">
    <property type="nucleotide sequence ID" value="NZ_JBHMAX010000036.1"/>
</dbReference>
<reference evidence="2 3" key="1">
    <citation type="submission" date="2024-09" db="EMBL/GenBank/DDBJ databases">
        <authorList>
            <person name="Sun Q."/>
            <person name="Mori K."/>
        </authorList>
    </citation>
    <scope>NUCLEOTIDE SEQUENCE [LARGE SCALE GENOMIC DNA]</scope>
    <source>
        <strain evidence="2 3">JCM 12763</strain>
    </source>
</reference>
<protein>
    <submittedName>
        <fullName evidence="2">CRISPR system precrRNA processing endoribonuclease RAMP protein Cas6</fullName>
    </submittedName>
</protein>
<evidence type="ECO:0000259" key="1">
    <source>
        <dbReference type="Pfam" id="PF10040"/>
    </source>
</evidence>
<evidence type="ECO:0000313" key="3">
    <source>
        <dbReference type="Proteomes" id="UP001589613"/>
    </source>
</evidence>
<dbReference type="Gene3D" id="3.30.70.1900">
    <property type="match status" value="1"/>
</dbReference>
<dbReference type="InterPro" id="IPR019267">
    <property type="entry name" value="CRISPR-assoc_Cas6_C"/>
</dbReference>
<dbReference type="Pfam" id="PF10040">
    <property type="entry name" value="CRISPR_Cas6"/>
    <property type="match status" value="1"/>
</dbReference>
<organism evidence="2 3">
    <name type="scientific">Ornithinimicrobium kibberense</name>
    <dbReference type="NCBI Taxonomy" id="282060"/>
    <lineage>
        <taxon>Bacteria</taxon>
        <taxon>Bacillati</taxon>
        <taxon>Actinomycetota</taxon>
        <taxon>Actinomycetes</taxon>
        <taxon>Micrococcales</taxon>
        <taxon>Ornithinimicrobiaceae</taxon>
        <taxon>Ornithinimicrobium</taxon>
    </lineage>
</organism>
<comment type="caution">
    <text evidence="2">The sequence shown here is derived from an EMBL/GenBank/DDBJ whole genome shotgun (WGS) entry which is preliminary data.</text>
</comment>
<keyword evidence="3" id="KW-1185">Reference proteome</keyword>
<accession>A0ABV5V6Q9</accession>
<name>A0ABV5V6Q9_9MICO</name>
<dbReference type="Proteomes" id="UP001589613">
    <property type="component" value="Unassembled WGS sequence"/>
</dbReference>
<sequence length="258" mass="28384">MPSRWLISIAGIDPQRVTPEFVHAAMTRWFDGSDHRATDKPYSLYPRTVDAVGPGWAAGGLEVEVGIVSELAEDRLHEHARPGAAIRLGSQHGTVRQVQLLHAESWGALATWSHADRWRLTFHEPTTWSTRNRTTPLPVPDTIVRNLHRAWRLWSPIPIPPRPQMWASDLSVVSDVLSAAERRTRGLPSTLKVVSACKGSIVLRATADSDVAEALLRLAPYTGVGSFTLKGMGVTTVDCMGAPRDMRQMRPLTRPAGA</sequence>
<feature type="domain" description="CRISPR-associated protein Cas6 C-terminal" evidence="1">
    <location>
        <begin position="120"/>
        <end position="234"/>
    </location>
</feature>
<dbReference type="EMBL" id="JBHMAX010000036">
    <property type="protein sequence ID" value="MFB9733450.1"/>
    <property type="molecule type" value="Genomic_DNA"/>
</dbReference>
<gene>
    <name evidence="2" type="primary">cas6</name>
    <name evidence="2" type="ORF">ACFFN0_15480</name>
</gene>
<evidence type="ECO:0000313" key="2">
    <source>
        <dbReference type="EMBL" id="MFB9733450.1"/>
    </source>
</evidence>